<evidence type="ECO:0000256" key="1">
    <source>
        <dbReference type="ARBA" id="ARBA00006056"/>
    </source>
</evidence>
<dbReference type="GO" id="GO:0016491">
    <property type="term" value="F:oxidoreductase activity"/>
    <property type="evidence" value="ECO:0007669"/>
    <property type="project" value="UniProtKB-KW"/>
</dbReference>
<dbReference type="Gene3D" id="3.30.1370.60">
    <property type="entry name" value="Hypothetical oxidoreductase yiak, domain 2"/>
    <property type="match status" value="1"/>
</dbReference>
<evidence type="ECO:0000256" key="2">
    <source>
        <dbReference type="ARBA" id="ARBA00023002"/>
    </source>
</evidence>
<dbReference type="AlphaFoldDB" id="A0A3N6Q1Q1"/>
<dbReference type="PANTHER" id="PTHR11091">
    <property type="entry name" value="OXIDOREDUCTASE-RELATED"/>
    <property type="match status" value="1"/>
</dbReference>
<comment type="caution">
    <text evidence="3">The sequence shown here is derived from an EMBL/GenBank/DDBJ whole genome shotgun (WGS) entry which is preliminary data.</text>
</comment>
<organism evidence="3 4">
    <name type="scientific">Paraburkholderia dinghuensis</name>
    <dbReference type="NCBI Taxonomy" id="2305225"/>
    <lineage>
        <taxon>Bacteria</taxon>
        <taxon>Pseudomonadati</taxon>
        <taxon>Pseudomonadota</taxon>
        <taxon>Betaproteobacteria</taxon>
        <taxon>Burkholderiales</taxon>
        <taxon>Burkholderiaceae</taxon>
        <taxon>Paraburkholderia</taxon>
    </lineage>
</organism>
<dbReference type="RefSeq" id="WP_124149639.1">
    <property type="nucleotide sequence ID" value="NZ_RQIS01000002.1"/>
</dbReference>
<dbReference type="PANTHER" id="PTHR11091:SF0">
    <property type="entry name" value="MALATE DEHYDROGENASE"/>
    <property type="match status" value="1"/>
</dbReference>
<comment type="similarity">
    <text evidence="1">Belongs to the LDH2/MDH2 oxidoreductase family.</text>
</comment>
<dbReference type="EMBL" id="RQIS01000002">
    <property type="protein sequence ID" value="RQH08940.1"/>
    <property type="molecule type" value="Genomic_DNA"/>
</dbReference>
<dbReference type="Proteomes" id="UP000272778">
    <property type="component" value="Unassembled WGS sequence"/>
</dbReference>
<protein>
    <submittedName>
        <fullName evidence="3">Ldh family oxidoreductase</fullName>
    </submittedName>
</protein>
<keyword evidence="2" id="KW-0560">Oxidoreductase</keyword>
<sequence length="353" mass="37590">MEVAIDEARRFTMDVLTKLSVPADIAADVAEHLIEADRVGYASHGLSILPNYRRGLAGGFVTADGRPERIVDRGALIGYHGHSGFGQHVGKVVIDDAIARVHEHGQCIVTLRDTHHLGRMGHYGELVAQAGYVLLAFTNVVNRPPTVAPFGGREARLTTNPLCFAGPLPGGRPPFVVDIATSSIAVNKARVLAENGRQAPPGSVIDANGNPTTDPGVLFEDPPGALLPFGAHKGYALGLVAELLAGVLSGGGTIHAGNPRNSVATNNMFAIMLDPQVDFNQTWRSQEVETFLEYLLACPPQNPAEPVQYPGEYEAANRARHTLTIDLPDSVEKRFGDLAAELGVATIRPMKAV</sequence>
<dbReference type="SUPFAM" id="SSF89733">
    <property type="entry name" value="L-sulfolactate dehydrogenase-like"/>
    <property type="match status" value="1"/>
</dbReference>
<dbReference type="InterPro" id="IPR043143">
    <property type="entry name" value="Mal/L-sulf/L-lact_DH-like_NADP"/>
</dbReference>
<reference evidence="3 4" key="1">
    <citation type="submission" date="2018-11" db="EMBL/GenBank/DDBJ databases">
        <title>Paraburkholderia sp. DHOA04, isolated from soil.</title>
        <authorList>
            <person name="Gao Z.-H."/>
            <person name="Qiu L.-H."/>
            <person name="Fu J.-C."/>
        </authorList>
    </citation>
    <scope>NUCLEOTIDE SEQUENCE [LARGE SCALE GENOMIC DNA]</scope>
    <source>
        <strain evidence="3 4">DHOA04</strain>
    </source>
</reference>
<dbReference type="InterPro" id="IPR043144">
    <property type="entry name" value="Mal/L-sulf/L-lact_DH-like_ah"/>
</dbReference>
<keyword evidence="4" id="KW-1185">Reference proteome</keyword>
<dbReference type="OrthoDB" id="924592at2"/>
<proteinExistence type="inferred from homology"/>
<evidence type="ECO:0000313" key="4">
    <source>
        <dbReference type="Proteomes" id="UP000272778"/>
    </source>
</evidence>
<dbReference type="Pfam" id="PF02615">
    <property type="entry name" value="Ldh_2"/>
    <property type="match status" value="1"/>
</dbReference>
<dbReference type="InterPro" id="IPR036111">
    <property type="entry name" value="Mal/L-sulfo/L-lacto_DH-like_sf"/>
</dbReference>
<gene>
    <name evidence="3" type="ORF">D1Y85_03440</name>
</gene>
<evidence type="ECO:0000313" key="3">
    <source>
        <dbReference type="EMBL" id="RQH08940.1"/>
    </source>
</evidence>
<name>A0A3N6Q1Q1_9BURK</name>
<accession>A0A3N6Q1Q1</accession>
<dbReference type="Gene3D" id="1.10.1530.10">
    <property type="match status" value="1"/>
</dbReference>
<dbReference type="InterPro" id="IPR003767">
    <property type="entry name" value="Malate/L-lactate_DH-like"/>
</dbReference>